<reference evidence="1 2" key="1">
    <citation type="submission" date="2020-04" db="EMBL/GenBank/DDBJ databases">
        <authorList>
            <person name="Hitch T.C.A."/>
            <person name="Wylensek D."/>
            <person name="Clavel T."/>
        </authorList>
    </citation>
    <scope>NUCLEOTIDE SEQUENCE [LARGE SCALE GENOMIC DNA]</scope>
    <source>
        <strain evidence="1 2">WCA-130-P53-4B</strain>
    </source>
</reference>
<comment type="caution">
    <text evidence="1">The sequence shown here is derived from an EMBL/GenBank/DDBJ whole genome shotgun (WGS) entry which is preliminary data.</text>
</comment>
<evidence type="ECO:0000313" key="1">
    <source>
        <dbReference type="EMBL" id="NMF02462.1"/>
    </source>
</evidence>
<dbReference type="Proteomes" id="UP000583419">
    <property type="component" value="Unassembled WGS sequence"/>
</dbReference>
<name>A0A848D560_9BIFI</name>
<dbReference type="EMBL" id="JABAGJ010000005">
    <property type="protein sequence ID" value="NMF02462.1"/>
    <property type="molecule type" value="Genomic_DNA"/>
</dbReference>
<organism evidence="1 2">
    <name type="scientific">Bifidobacterium boum</name>
    <dbReference type="NCBI Taxonomy" id="78343"/>
    <lineage>
        <taxon>Bacteria</taxon>
        <taxon>Bacillati</taxon>
        <taxon>Actinomycetota</taxon>
        <taxon>Actinomycetes</taxon>
        <taxon>Bifidobacteriales</taxon>
        <taxon>Bifidobacteriaceae</taxon>
        <taxon>Bifidobacterium</taxon>
    </lineage>
</organism>
<dbReference type="AlphaFoldDB" id="A0A848D560"/>
<evidence type="ECO:0000313" key="2">
    <source>
        <dbReference type="Proteomes" id="UP000583419"/>
    </source>
</evidence>
<gene>
    <name evidence="1" type="ORF">HF843_04620</name>
</gene>
<accession>A0A848D560</accession>
<proteinExistence type="predicted"/>
<sequence length="238" mass="27305">MVKLRVEDSALEALLQRHAGQIGYKPWRSCFADIFAAISFFISTVMSTGPAWLETFAVVFSLVYLALGVDQGFKAWKYGYSADQLMEDIRSMDTTEKHSSIMAIRSAERPGEYLLYHDTRWDCDFFPNHDTQGTAEMEKPNLKSWLVRDFSAPENLALSFITETSSMKPSLSHNSEMREYDYRLWLVDVDSLPDAWKSDTFTINGRNCRWESIPGMEANPRIMQVNQDVVSMVKDSIH</sequence>
<protein>
    <submittedName>
        <fullName evidence="1">Uncharacterized protein</fullName>
    </submittedName>
</protein>
<dbReference type="RefSeq" id="WP_168973558.1">
    <property type="nucleotide sequence ID" value="NZ_JABAGJ010000005.1"/>
</dbReference>